<gene>
    <name evidence="2" type="ORF">E3O44_03615</name>
</gene>
<sequence length="145" mass="14841">MSALVVFDSNFGTTETVAAAIADALGGSAVLVSTVSPDSLTGVDLLVLGCPINGWRPSPRMLAFLDQLGAGSLRGIQAAAFDTRLRSPIHGDAAGKVTRKLKSAGAHVLARPTGFIVEGKTGPLADGELDRAREWADSIVTALAS</sequence>
<accession>A0ABY2IIY4</accession>
<dbReference type="EMBL" id="SOFG01000004">
    <property type="protein sequence ID" value="TFB90686.1"/>
    <property type="molecule type" value="Genomic_DNA"/>
</dbReference>
<organism evidence="2 3">
    <name type="scientific">Cryobacterium algoricola</name>
    <dbReference type="NCBI Taxonomy" id="1259183"/>
    <lineage>
        <taxon>Bacteria</taxon>
        <taxon>Bacillati</taxon>
        <taxon>Actinomycetota</taxon>
        <taxon>Actinomycetes</taxon>
        <taxon>Micrococcales</taxon>
        <taxon>Microbacteriaceae</taxon>
        <taxon>Cryobacterium</taxon>
    </lineage>
</organism>
<evidence type="ECO:0000313" key="2">
    <source>
        <dbReference type="EMBL" id="TFB90686.1"/>
    </source>
</evidence>
<evidence type="ECO:0000259" key="1">
    <source>
        <dbReference type="PROSITE" id="PS50902"/>
    </source>
</evidence>
<dbReference type="InterPro" id="IPR001226">
    <property type="entry name" value="Flavodoxin_CS"/>
</dbReference>
<name>A0ABY2IIY4_9MICO</name>
<dbReference type="PROSITE" id="PS50902">
    <property type="entry name" value="FLAVODOXIN_LIKE"/>
    <property type="match status" value="1"/>
</dbReference>
<dbReference type="InterPro" id="IPR029039">
    <property type="entry name" value="Flavoprotein-like_sf"/>
</dbReference>
<dbReference type="RefSeq" id="WP_134532544.1">
    <property type="nucleotide sequence ID" value="NZ_SOFG01000004.1"/>
</dbReference>
<dbReference type="Pfam" id="PF00258">
    <property type="entry name" value="Flavodoxin_1"/>
    <property type="match status" value="1"/>
</dbReference>
<dbReference type="SUPFAM" id="SSF52218">
    <property type="entry name" value="Flavoproteins"/>
    <property type="match status" value="1"/>
</dbReference>
<dbReference type="Proteomes" id="UP000297608">
    <property type="component" value="Unassembled WGS sequence"/>
</dbReference>
<evidence type="ECO:0000313" key="3">
    <source>
        <dbReference type="Proteomes" id="UP000297608"/>
    </source>
</evidence>
<feature type="domain" description="Flavodoxin-like" evidence="1">
    <location>
        <begin position="3"/>
        <end position="140"/>
    </location>
</feature>
<keyword evidence="3" id="KW-1185">Reference proteome</keyword>
<proteinExistence type="predicted"/>
<comment type="caution">
    <text evidence="2">The sequence shown here is derived from an EMBL/GenBank/DDBJ whole genome shotgun (WGS) entry which is preliminary data.</text>
</comment>
<dbReference type="Gene3D" id="3.40.50.360">
    <property type="match status" value="1"/>
</dbReference>
<reference evidence="2 3" key="1">
    <citation type="submission" date="2019-03" db="EMBL/GenBank/DDBJ databases">
        <title>Genomics of glacier-inhabiting Cryobacterium strains.</title>
        <authorList>
            <person name="Liu Q."/>
            <person name="Xin Y.-H."/>
        </authorList>
    </citation>
    <scope>NUCLEOTIDE SEQUENCE [LARGE SCALE GENOMIC DNA]</scope>
    <source>
        <strain evidence="2 3">MDB2-B</strain>
    </source>
</reference>
<protein>
    <submittedName>
        <fullName evidence="2">Flavodoxin family protein</fullName>
    </submittedName>
</protein>
<dbReference type="InterPro" id="IPR008254">
    <property type="entry name" value="Flavodoxin/NO_synth"/>
</dbReference>
<dbReference type="PROSITE" id="PS00201">
    <property type="entry name" value="FLAVODOXIN"/>
    <property type="match status" value="1"/>
</dbReference>